<proteinExistence type="predicted"/>
<comment type="caution">
    <text evidence="1">The sequence shown here is derived from an EMBL/GenBank/DDBJ whole genome shotgun (WGS) entry which is preliminary data.</text>
</comment>
<dbReference type="RefSeq" id="WP_167613995.1">
    <property type="nucleotide sequence ID" value="NZ_SOYS01000009.1"/>
</dbReference>
<dbReference type="EMBL" id="SOYS01000009">
    <property type="protein sequence ID" value="NIY49309.1"/>
    <property type="molecule type" value="Genomic_DNA"/>
</dbReference>
<name>A0ABX0VQE2_9ENTR</name>
<evidence type="ECO:0000313" key="2">
    <source>
        <dbReference type="Proteomes" id="UP000697927"/>
    </source>
</evidence>
<sequence>MNKLSNEHLEAIRVWLKQEAHPLRETATGAQLAQCDEALGELLLARQKIEILEKQLSTPVRLPPCSSSPVCEIDAAYSNGVNDSKEAIRRAGYPIEGDD</sequence>
<reference evidence="1 2" key="1">
    <citation type="journal article" date="2020" name="Microorganisms">
        <title>Polyphasic Characterisation of Cedecea colo sp. nov., a New Enteric Bacterium Isolated from the Koala Hindgut.</title>
        <authorList>
            <person name="Boath J.M."/>
            <person name="Dakhal S."/>
            <person name="Van T.T.H."/>
            <person name="Moore R.J."/>
            <person name="Dekiwadia C."/>
            <person name="Macreadie I.G."/>
        </authorList>
    </citation>
    <scope>NUCLEOTIDE SEQUENCE [LARGE SCALE GENOMIC DNA]</scope>
    <source>
        <strain evidence="1 2">ZA</strain>
    </source>
</reference>
<dbReference type="Proteomes" id="UP000697927">
    <property type="component" value="Unassembled WGS sequence"/>
</dbReference>
<evidence type="ECO:0000313" key="1">
    <source>
        <dbReference type="EMBL" id="NIY49309.1"/>
    </source>
</evidence>
<accession>A0ABX0VQE2</accession>
<gene>
    <name evidence="1" type="ORF">E2L00_17815</name>
</gene>
<organism evidence="1 2">
    <name type="scientific">Cedecea colo</name>
    <dbReference type="NCBI Taxonomy" id="2552946"/>
    <lineage>
        <taxon>Bacteria</taxon>
        <taxon>Pseudomonadati</taxon>
        <taxon>Pseudomonadota</taxon>
        <taxon>Gammaproteobacteria</taxon>
        <taxon>Enterobacterales</taxon>
        <taxon>Enterobacteriaceae</taxon>
        <taxon>Cedecea</taxon>
    </lineage>
</organism>
<keyword evidence="2" id="KW-1185">Reference proteome</keyword>
<protein>
    <recommendedName>
        <fullName evidence="3">Phage protein</fullName>
    </recommendedName>
</protein>
<evidence type="ECO:0008006" key="3">
    <source>
        <dbReference type="Google" id="ProtNLM"/>
    </source>
</evidence>